<evidence type="ECO:0000313" key="1">
    <source>
        <dbReference type="EMBL" id="JAH13000.1"/>
    </source>
</evidence>
<name>A0A0E9Q9I7_ANGAN</name>
<protein>
    <submittedName>
        <fullName evidence="1">Uncharacterized protein</fullName>
    </submittedName>
</protein>
<dbReference type="PROSITE" id="PS51257">
    <property type="entry name" value="PROKAR_LIPOPROTEIN"/>
    <property type="match status" value="1"/>
</dbReference>
<reference evidence="1" key="1">
    <citation type="submission" date="2014-11" db="EMBL/GenBank/DDBJ databases">
        <authorList>
            <person name="Amaro Gonzalez C."/>
        </authorList>
    </citation>
    <scope>NUCLEOTIDE SEQUENCE</scope>
</reference>
<dbReference type="EMBL" id="GBXM01095577">
    <property type="protein sequence ID" value="JAH13000.1"/>
    <property type="molecule type" value="Transcribed_RNA"/>
</dbReference>
<accession>A0A0E9Q9I7</accession>
<proteinExistence type="predicted"/>
<organism evidence="1">
    <name type="scientific">Anguilla anguilla</name>
    <name type="common">European freshwater eel</name>
    <name type="synonym">Muraena anguilla</name>
    <dbReference type="NCBI Taxonomy" id="7936"/>
    <lineage>
        <taxon>Eukaryota</taxon>
        <taxon>Metazoa</taxon>
        <taxon>Chordata</taxon>
        <taxon>Craniata</taxon>
        <taxon>Vertebrata</taxon>
        <taxon>Euteleostomi</taxon>
        <taxon>Actinopterygii</taxon>
        <taxon>Neopterygii</taxon>
        <taxon>Teleostei</taxon>
        <taxon>Anguilliformes</taxon>
        <taxon>Anguillidae</taxon>
        <taxon>Anguilla</taxon>
    </lineage>
</organism>
<sequence>MRHVIQLKIILQTNILGSLVKRQFTGIIILVSCIISNDACEMVTCVQLTVQKSVVHGKRPSAEELKPLTKNYFHEFKP</sequence>
<reference evidence="1" key="2">
    <citation type="journal article" date="2015" name="Fish Shellfish Immunol.">
        <title>Early steps in the European eel (Anguilla anguilla)-Vibrio vulnificus interaction in the gills: Role of the RtxA13 toxin.</title>
        <authorList>
            <person name="Callol A."/>
            <person name="Pajuelo D."/>
            <person name="Ebbesson L."/>
            <person name="Teles M."/>
            <person name="MacKenzie S."/>
            <person name="Amaro C."/>
        </authorList>
    </citation>
    <scope>NUCLEOTIDE SEQUENCE</scope>
</reference>
<dbReference type="AlphaFoldDB" id="A0A0E9Q9I7"/>